<proteinExistence type="predicted"/>
<reference evidence="1 2" key="1">
    <citation type="submission" date="2019-06" db="EMBL/GenBank/DDBJ databases">
        <title>Draft genomes of female and male turbot (Scophthalmus maximus).</title>
        <authorList>
            <person name="Xu H."/>
            <person name="Xu X.-W."/>
            <person name="Shao C."/>
            <person name="Chen S."/>
        </authorList>
    </citation>
    <scope>NUCLEOTIDE SEQUENCE [LARGE SCALE GENOMIC DNA]</scope>
    <source>
        <strain evidence="1">Ysfricsl-2016a</strain>
        <tissue evidence="1">Blood</tissue>
    </source>
</reference>
<evidence type="ECO:0000313" key="2">
    <source>
        <dbReference type="Proteomes" id="UP000438429"/>
    </source>
</evidence>
<evidence type="ECO:0000313" key="1">
    <source>
        <dbReference type="EMBL" id="KAF0028504.1"/>
    </source>
</evidence>
<comment type="caution">
    <text evidence="1">The sequence shown here is derived from an EMBL/GenBank/DDBJ whole genome shotgun (WGS) entry which is preliminary data.</text>
</comment>
<dbReference type="AlphaFoldDB" id="A0A6A4SCA1"/>
<gene>
    <name evidence="1" type="ORF">F2P81_019591</name>
</gene>
<sequence length="115" mass="12798">MQLETDLICSQRFSLLFRFSSPRHVNLAGVLVISPCSTLMLPDATAFPPPLLATQSSPDQFEHRAFLLPKATKCKQDRNGEVNVEEAVDTSRQVLSPNFFGVCQSRDVNISFPET</sequence>
<name>A0A6A4SCA1_SCOMX</name>
<protein>
    <submittedName>
        <fullName evidence="1">Uncharacterized protein</fullName>
    </submittedName>
</protein>
<organism evidence="1 2">
    <name type="scientific">Scophthalmus maximus</name>
    <name type="common">Turbot</name>
    <name type="synonym">Psetta maxima</name>
    <dbReference type="NCBI Taxonomy" id="52904"/>
    <lineage>
        <taxon>Eukaryota</taxon>
        <taxon>Metazoa</taxon>
        <taxon>Chordata</taxon>
        <taxon>Craniata</taxon>
        <taxon>Vertebrata</taxon>
        <taxon>Euteleostomi</taxon>
        <taxon>Actinopterygii</taxon>
        <taxon>Neopterygii</taxon>
        <taxon>Teleostei</taxon>
        <taxon>Neoteleostei</taxon>
        <taxon>Acanthomorphata</taxon>
        <taxon>Carangaria</taxon>
        <taxon>Pleuronectiformes</taxon>
        <taxon>Pleuronectoidei</taxon>
        <taxon>Scophthalmidae</taxon>
        <taxon>Scophthalmus</taxon>
    </lineage>
</organism>
<dbReference type="Proteomes" id="UP000438429">
    <property type="component" value="Unassembled WGS sequence"/>
</dbReference>
<dbReference type="EMBL" id="VEVO01000017">
    <property type="protein sequence ID" value="KAF0028504.1"/>
    <property type="molecule type" value="Genomic_DNA"/>
</dbReference>
<accession>A0A6A4SCA1</accession>